<protein>
    <submittedName>
        <fullName evidence="2">Conserved hypothetical membrane protein</fullName>
    </submittedName>
</protein>
<keyword evidence="3" id="KW-1185">Reference proteome</keyword>
<dbReference type="EMBL" id="CVLB01000003">
    <property type="protein sequence ID" value="CRF35119.1"/>
    <property type="molecule type" value="Genomic_DNA"/>
</dbReference>
<evidence type="ECO:0000313" key="2">
    <source>
        <dbReference type="EMBL" id="CRF35119.1"/>
    </source>
</evidence>
<feature type="transmembrane region" description="Helical" evidence="1">
    <location>
        <begin position="7"/>
        <end position="24"/>
    </location>
</feature>
<evidence type="ECO:0000313" key="3">
    <source>
        <dbReference type="Proteomes" id="UP000043763"/>
    </source>
</evidence>
<keyword evidence="1" id="KW-0812">Transmembrane</keyword>
<keyword evidence="1" id="KW-0472">Membrane</keyword>
<accession>A0A0G4K9Y7</accession>
<dbReference type="AlphaFoldDB" id="A0A0G4K9Y7"/>
<dbReference type="Proteomes" id="UP000043763">
    <property type="component" value="Unassembled WGS sequence"/>
</dbReference>
<evidence type="ECO:0000256" key="1">
    <source>
        <dbReference type="SAM" id="Phobius"/>
    </source>
</evidence>
<keyword evidence="1" id="KW-1133">Transmembrane helix</keyword>
<gene>
    <name evidence="2" type="ORF">BRSU_2443</name>
</gene>
<proteinExistence type="predicted"/>
<name>A0A0G4K9Y7_9SPIR</name>
<dbReference type="RefSeq" id="WP_048595762.1">
    <property type="nucleotide sequence ID" value="NZ_CVLB01000003.1"/>
</dbReference>
<dbReference type="OrthoDB" id="307574at2"/>
<reference evidence="3" key="1">
    <citation type="submission" date="2015-04" db="EMBL/GenBank/DDBJ databases">
        <authorList>
            <person name="Mushtaq Mamoona"/>
        </authorList>
    </citation>
    <scope>NUCLEOTIDE SEQUENCE [LARGE SCALE GENOMIC DNA]</scope>
    <source>
        <strain evidence="3">AN4859/03</strain>
    </source>
</reference>
<sequence length="267" mass="29878">MRIIKNIIIILIIKVFSLFAVDFIDFNLSIPIGGSYNFLNASINENNFVQTPSLLIPISSLKSGISFEIGVLAQLGYNFKLENSVLKSTSTMIDFGYYMYPMAINYNQNIFGNDEVKSTIIFHTINIGGIQKFYLGNNFAIGLGGGVKIPISYTFDNIESKLNNPLTQNNKGNLNYIKALYDSRVIPYIKLTLESFFFVHDNIALNIGMYISYSIGMNYNVYKLNEEVSSANNVQYTEYYNKLNSSSLGVGVVLGASFGRVNPKLQN</sequence>
<organism evidence="2 3">
    <name type="scientific">Brachyspira suanatina</name>
    <dbReference type="NCBI Taxonomy" id="381802"/>
    <lineage>
        <taxon>Bacteria</taxon>
        <taxon>Pseudomonadati</taxon>
        <taxon>Spirochaetota</taxon>
        <taxon>Spirochaetia</taxon>
        <taxon>Brachyspirales</taxon>
        <taxon>Brachyspiraceae</taxon>
        <taxon>Brachyspira</taxon>
    </lineage>
</organism>